<keyword evidence="2" id="KW-1185">Reference proteome</keyword>
<evidence type="ECO:0000313" key="2">
    <source>
        <dbReference type="Proteomes" id="UP001470230"/>
    </source>
</evidence>
<evidence type="ECO:0008006" key="3">
    <source>
        <dbReference type="Google" id="ProtNLM"/>
    </source>
</evidence>
<sequence length="137" mass="15560">MLGLFKALSSDEIVIEDNDVIILGAARAAAFMCALNKAKSVYLLNRTFEKSKIIANEVNNFFNREYIFPIKLSDYSKLPNKKFLAIQATNVGLYPDINQLVIDDKAFYEKIHTGYDLIYKPRNTLFMQNVKKNGGKA</sequence>
<dbReference type="EMBL" id="JAPFFF010000002">
    <property type="protein sequence ID" value="KAK8896865.1"/>
    <property type="molecule type" value="Genomic_DNA"/>
</dbReference>
<name>A0ABR2L0G8_9EUKA</name>
<organism evidence="1 2">
    <name type="scientific">Tritrichomonas musculus</name>
    <dbReference type="NCBI Taxonomy" id="1915356"/>
    <lineage>
        <taxon>Eukaryota</taxon>
        <taxon>Metamonada</taxon>
        <taxon>Parabasalia</taxon>
        <taxon>Tritrichomonadida</taxon>
        <taxon>Tritrichomonadidae</taxon>
        <taxon>Tritrichomonas</taxon>
    </lineage>
</organism>
<accession>A0ABR2L0G8</accession>
<evidence type="ECO:0000313" key="1">
    <source>
        <dbReference type="EMBL" id="KAK8896865.1"/>
    </source>
</evidence>
<protein>
    <recommendedName>
        <fullName evidence="3">Shikimate 5-dehydrogenase</fullName>
    </recommendedName>
</protein>
<dbReference type="PANTHER" id="PTHR21089">
    <property type="entry name" value="SHIKIMATE DEHYDROGENASE"/>
    <property type="match status" value="1"/>
</dbReference>
<proteinExistence type="predicted"/>
<comment type="caution">
    <text evidence="1">The sequence shown here is derived from an EMBL/GenBank/DDBJ whole genome shotgun (WGS) entry which is preliminary data.</text>
</comment>
<dbReference type="SUPFAM" id="SSF51735">
    <property type="entry name" value="NAD(P)-binding Rossmann-fold domains"/>
    <property type="match status" value="1"/>
</dbReference>
<dbReference type="PANTHER" id="PTHR21089:SF1">
    <property type="entry name" value="BIFUNCTIONAL 3-DEHYDROQUINATE DEHYDRATASE_SHIKIMATE DEHYDROGENASE, CHLOROPLASTIC"/>
    <property type="match status" value="1"/>
</dbReference>
<dbReference type="Proteomes" id="UP001470230">
    <property type="component" value="Unassembled WGS sequence"/>
</dbReference>
<dbReference type="Gene3D" id="3.40.50.720">
    <property type="entry name" value="NAD(P)-binding Rossmann-like Domain"/>
    <property type="match status" value="1"/>
</dbReference>
<dbReference type="InterPro" id="IPR036291">
    <property type="entry name" value="NAD(P)-bd_dom_sf"/>
</dbReference>
<dbReference type="InterPro" id="IPR022893">
    <property type="entry name" value="Shikimate_DH_fam"/>
</dbReference>
<reference evidence="1 2" key="1">
    <citation type="submission" date="2024-04" db="EMBL/GenBank/DDBJ databases">
        <title>Tritrichomonas musculus Genome.</title>
        <authorList>
            <person name="Alves-Ferreira E."/>
            <person name="Grigg M."/>
            <person name="Lorenzi H."/>
            <person name="Galac M."/>
        </authorList>
    </citation>
    <scope>NUCLEOTIDE SEQUENCE [LARGE SCALE GENOMIC DNA]</scope>
    <source>
        <strain evidence="1 2">EAF2021</strain>
    </source>
</reference>
<gene>
    <name evidence="1" type="ORF">M9Y10_014791</name>
</gene>